<reference evidence="2 3" key="1">
    <citation type="journal article" date="2015" name="Genome Biol. Evol.">
        <title>Comparative Genomics of a Bacterivorous Green Alga Reveals Evolutionary Causalities and Consequences of Phago-Mixotrophic Mode of Nutrition.</title>
        <authorList>
            <person name="Burns J.A."/>
            <person name="Paasch A."/>
            <person name="Narechania A."/>
            <person name="Kim E."/>
        </authorList>
    </citation>
    <scope>NUCLEOTIDE SEQUENCE [LARGE SCALE GENOMIC DNA]</scope>
    <source>
        <strain evidence="2 3">PLY_AMNH</strain>
    </source>
</reference>
<evidence type="ECO:0000313" key="2">
    <source>
        <dbReference type="EMBL" id="KAK3271220.1"/>
    </source>
</evidence>
<accession>A0AAE0L4B2</accession>
<dbReference type="EMBL" id="LGRX02009931">
    <property type="protein sequence ID" value="KAK3271220.1"/>
    <property type="molecule type" value="Genomic_DNA"/>
</dbReference>
<evidence type="ECO:0000313" key="3">
    <source>
        <dbReference type="Proteomes" id="UP001190700"/>
    </source>
</evidence>
<evidence type="ECO:0000256" key="1">
    <source>
        <dbReference type="SAM" id="MobiDB-lite"/>
    </source>
</evidence>
<feature type="region of interest" description="Disordered" evidence="1">
    <location>
        <begin position="296"/>
        <end position="343"/>
    </location>
</feature>
<feature type="compositionally biased region" description="Low complexity" evidence="1">
    <location>
        <begin position="154"/>
        <end position="170"/>
    </location>
</feature>
<sequence>MGRRGGTMGVCDKPWWKRFLPKDFYKVFKHCFLGNTAPCESPHSTRVVFQGTDSGLKSILDLTDAEPYETLRLRLPKASSHRTCTSGGRSLPDTPGVTSKHTDAEAIVSPESFLRVRPSEDAASQPGRFETSDAKSCACIGPNCSPEGGQLPVSGSESRGSTSAASSSRSWRSRSTRSFRGRVKINSTEIPILRLPSPDTGTTEDSISLHGIDLDETQGCHSERKVPWHDTPFQIRLDRLLPPDIDGQEGALQALRALQVRDLNRGALGGTPMTPICGGVSISPIHGVCLAPETESNETAKHKKHDVSPQTPMPTVLISSSESKVSSSDASGSQLDKENLLGEPMRTPAAAVTLSRMMPKNSTTKYLPSRIVPCHLTPFHERLEKALRNGDDSI</sequence>
<protein>
    <submittedName>
        <fullName evidence="2">Uncharacterized protein</fullName>
    </submittedName>
</protein>
<keyword evidence="3" id="KW-1185">Reference proteome</keyword>
<dbReference type="AlphaFoldDB" id="A0AAE0L4B2"/>
<name>A0AAE0L4B2_9CHLO</name>
<gene>
    <name evidence="2" type="ORF">CYMTET_20417</name>
</gene>
<comment type="caution">
    <text evidence="2">The sequence shown here is derived from an EMBL/GenBank/DDBJ whole genome shotgun (WGS) entry which is preliminary data.</text>
</comment>
<dbReference type="Proteomes" id="UP001190700">
    <property type="component" value="Unassembled WGS sequence"/>
</dbReference>
<feature type="region of interest" description="Disordered" evidence="1">
    <location>
        <begin position="79"/>
        <end position="102"/>
    </location>
</feature>
<organism evidence="2 3">
    <name type="scientific">Cymbomonas tetramitiformis</name>
    <dbReference type="NCBI Taxonomy" id="36881"/>
    <lineage>
        <taxon>Eukaryota</taxon>
        <taxon>Viridiplantae</taxon>
        <taxon>Chlorophyta</taxon>
        <taxon>Pyramimonadophyceae</taxon>
        <taxon>Pyramimonadales</taxon>
        <taxon>Pyramimonadaceae</taxon>
        <taxon>Cymbomonas</taxon>
    </lineage>
</organism>
<feature type="compositionally biased region" description="Low complexity" evidence="1">
    <location>
        <begin position="319"/>
        <end position="333"/>
    </location>
</feature>
<proteinExistence type="predicted"/>
<feature type="region of interest" description="Disordered" evidence="1">
    <location>
        <begin position="150"/>
        <end position="177"/>
    </location>
</feature>